<reference evidence="2 3" key="1">
    <citation type="submission" date="2013-02" db="EMBL/GenBank/DDBJ databases">
        <authorList>
            <person name="Harkins D.M."/>
            <person name="Durkin A.S."/>
            <person name="Brinkac L.M."/>
            <person name="Haft D.H."/>
            <person name="Selengut J.D."/>
            <person name="Sanka R."/>
            <person name="DePew J."/>
            <person name="Purushe J."/>
            <person name="Tulsiani S.M."/>
            <person name="Graham G.C."/>
            <person name="Burns M.-A."/>
            <person name="Dohnt M.F."/>
            <person name="Smythe L.D."/>
            <person name="McKay D.B."/>
            <person name="Craig S.B."/>
            <person name="Vinetz J.M."/>
            <person name="Sutton G.G."/>
            <person name="Nierman W.C."/>
            <person name="Fouts D.E."/>
        </authorList>
    </citation>
    <scope>NUCLEOTIDE SEQUENCE [LARGE SCALE GENOMIC DNA]</scope>
    <source>
        <strain evidence="2 3">LT2186</strain>
    </source>
</reference>
<dbReference type="InterPro" id="IPR022417">
    <property type="entry name" value="Porphobilin_deaminase_N"/>
</dbReference>
<evidence type="ECO:0000313" key="2">
    <source>
        <dbReference type="EMBL" id="EMG11536.1"/>
    </source>
</evidence>
<evidence type="ECO:0000259" key="1">
    <source>
        <dbReference type="Pfam" id="PF01379"/>
    </source>
</evidence>
<proteinExistence type="predicted"/>
<organism evidence="2 3">
    <name type="scientific">Leptospira interrogans serovar Grippotyphosa str. LT2186</name>
    <dbReference type="NCBI Taxonomy" id="1001599"/>
    <lineage>
        <taxon>Bacteria</taxon>
        <taxon>Pseudomonadati</taxon>
        <taxon>Spirochaetota</taxon>
        <taxon>Spirochaetia</taxon>
        <taxon>Leptospirales</taxon>
        <taxon>Leptospiraceae</taxon>
        <taxon>Leptospira</taxon>
    </lineage>
</organism>
<dbReference type="Gene3D" id="3.40.190.10">
    <property type="entry name" value="Periplasmic binding protein-like II"/>
    <property type="match status" value="1"/>
</dbReference>
<dbReference type="Pfam" id="PF01379">
    <property type="entry name" value="Porphobil_deam"/>
    <property type="match status" value="1"/>
</dbReference>
<accession>M3I800</accession>
<comment type="caution">
    <text evidence="2">The sequence shown here is derived from an EMBL/GenBank/DDBJ whole genome shotgun (WGS) entry which is preliminary data.</text>
</comment>
<sequence length="39" mass="4475">MELFFREASGDQDLQTPLWKMGTKGVFTQDLTADLVEKK</sequence>
<dbReference type="AlphaFoldDB" id="M3I800"/>
<feature type="domain" description="Porphobilinogen deaminase N-terminal" evidence="1">
    <location>
        <begin position="2"/>
        <end position="38"/>
    </location>
</feature>
<dbReference type="Proteomes" id="UP000011776">
    <property type="component" value="Unassembled WGS sequence"/>
</dbReference>
<evidence type="ECO:0000313" key="3">
    <source>
        <dbReference type="Proteomes" id="UP000011776"/>
    </source>
</evidence>
<protein>
    <recommendedName>
        <fullName evidence="1">Porphobilinogen deaminase N-terminal domain-containing protein</fullName>
    </recommendedName>
</protein>
<name>M3I800_LEPIR</name>
<dbReference type="EMBL" id="AFME02000160">
    <property type="protein sequence ID" value="EMG11536.1"/>
    <property type="molecule type" value="Genomic_DNA"/>
</dbReference>
<dbReference type="GO" id="GO:0033014">
    <property type="term" value="P:tetrapyrrole biosynthetic process"/>
    <property type="evidence" value="ECO:0007669"/>
    <property type="project" value="InterPro"/>
</dbReference>
<dbReference type="GO" id="GO:0004418">
    <property type="term" value="F:hydroxymethylbilane synthase activity"/>
    <property type="evidence" value="ECO:0007669"/>
    <property type="project" value="InterPro"/>
</dbReference>
<dbReference type="BioCyc" id="LINT1001599:G11K9-1876-MONOMER"/>
<gene>
    <name evidence="2" type="ORF">LEP1GSC151_5564</name>
</gene>